<name>A0A0G1VGA9_9BACT</name>
<evidence type="ECO:0000313" key="1">
    <source>
        <dbReference type="EMBL" id="KKU77193.1"/>
    </source>
</evidence>
<proteinExistence type="predicted"/>
<gene>
    <name evidence="1" type="ORF">UY02_C0005G0009</name>
</gene>
<accession>A0A0G1VGA9</accession>
<reference evidence="1 2" key="1">
    <citation type="journal article" date="2015" name="Nature">
        <title>rRNA introns, odd ribosomes, and small enigmatic genomes across a large radiation of phyla.</title>
        <authorList>
            <person name="Brown C.T."/>
            <person name="Hug L.A."/>
            <person name="Thomas B.C."/>
            <person name="Sharon I."/>
            <person name="Castelle C.J."/>
            <person name="Singh A."/>
            <person name="Wilkins M.J."/>
            <person name="Williams K.H."/>
            <person name="Banfield J.F."/>
        </authorList>
    </citation>
    <scope>NUCLEOTIDE SEQUENCE [LARGE SCALE GENOMIC DNA]</scope>
</reference>
<comment type="caution">
    <text evidence="1">The sequence shown here is derived from an EMBL/GenBank/DDBJ whole genome shotgun (WGS) entry which is preliminary data.</text>
</comment>
<organism evidence="1 2">
    <name type="scientific">Candidatus Giovannonibacteria bacterium GW2011_GWB1_47_6b</name>
    <dbReference type="NCBI Taxonomy" id="1618655"/>
    <lineage>
        <taxon>Bacteria</taxon>
        <taxon>Candidatus Giovannoniibacteriota</taxon>
    </lineage>
</organism>
<protein>
    <submittedName>
        <fullName evidence="1">Uncharacterized protein</fullName>
    </submittedName>
</protein>
<sequence>MRLEIKNFNGNLADKMRSAGYHYDGQDPKSGEMRFYKSLSSGLYPRFHIYCLFDKAKKMLAVNLHLDQKAPVYEGAAAHSGEYEGEVVSREAERLKADLLPRPPMASSEPLI</sequence>
<dbReference type="EMBL" id="LCOK01000005">
    <property type="protein sequence ID" value="KKU77193.1"/>
    <property type="molecule type" value="Genomic_DNA"/>
</dbReference>
<dbReference type="Proteomes" id="UP000034682">
    <property type="component" value="Unassembled WGS sequence"/>
</dbReference>
<evidence type="ECO:0000313" key="2">
    <source>
        <dbReference type="Proteomes" id="UP000034682"/>
    </source>
</evidence>
<dbReference type="AlphaFoldDB" id="A0A0G1VGA9"/>